<dbReference type="RefSeq" id="WP_250858170.1">
    <property type="nucleotide sequence ID" value="NZ_JAGSOJ010000001.1"/>
</dbReference>
<dbReference type="InterPro" id="IPR009061">
    <property type="entry name" value="DNA-bd_dom_put_sf"/>
</dbReference>
<accession>A0A9J6NYU0</accession>
<dbReference type="GO" id="GO:0003677">
    <property type="term" value="F:DNA binding"/>
    <property type="evidence" value="ECO:0007669"/>
    <property type="project" value="InterPro"/>
</dbReference>
<organism evidence="2 3">
    <name type="scientific">Oceanirhabdus seepicola</name>
    <dbReference type="NCBI Taxonomy" id="2828781"/>
    <lineage>
        <taxon>Bacteria</taxon>
        <taxon>Bacillati</taxon>
        <taxon>Bacillota</taxon>
        <taxon>Clostridia</taxon>
        <taxon>Eubacteriales</taxon>
        <taxon>Clostridiaceae</taxon>
        <taxon>Oceanirhabdus</taxon>
    </lineage>
</organism>
<reference evidence="2" key="2">
    <citation type="submission" date="2021-04" db="EMBL/GenBank/DDBJ databases">
        <authorList>
            <person name="Dong X."/>
        </authorList>
    </citation>
    <scope>NUCLEOTIDE SEQUENCE</scope>
    <source>
        <strain evidence="2">ZWT</strain>
    </source>
</reference>
<gene>
    <name evidence="2" type="ORF">KDK92_05660</name>
</gene>
<evidence type="ECO:0000259" key="1">
    <source>
        <dbReference type="Pfam" id="PF12728"/>
    </source>
</evidence>
<name>A0A9J6NYU0_9CLOT</name>
<dbReference type="InterPro" id="IPR041657">
    <property type="entry name" value="HTH_17"/>
</dbReference>
<dbReference type="SUPFAM" id="SSF46955">
    <property type="entry name" value="Putative DNA-binding domain"/>
    <property type="match status" value="1"/>
</dbReference>
<evidence type="ECO:0000313" key="2">
    <source>
        <dbReference type="EMBL" id="MCM1989220.1"/>
    </source>
</evidence>
<dbReference type="Gene3D" id="1.10.1660.10">
    <property type="match status" value="1"/>
</dbReference>
<evidence type="ECO:0000313" key="3">
    <source>
        <dbReference type="Proteomes" id="UP001056429"/>
    </source>
</evidence>
<protein>
    <submittedName>
        <fullName evidence="2">Helix-turn-helix domain-containing protein</fullName>
    </submittedName>
</protein>
<keyword evidence="3" id="KW-1185">Reference proteome</keyword>
<dbReference type="EMBL" id="JAGSOJ010000001">
    <property type="protein sequence ID" value="MCM1989220.1"/>
    <property type="molecule type" value="Genomic_DNA"/>
</dbReference>
<comment type="caution">
    <text evidence="2">The sequence shown here is derived from an EMBL/GenBank/DDBJ whole genome shotgun (WGS) entry which is preliminary data.</text>
</comment>
<reference evidence="2" key="1">
    <citation type="journal article" date="2021" name="mSystems">
        <title>Bacteria and Archaea Synergistically Convert Glycine Betaine to Biogenic Methane in the Formosa Cold Seep of the South China Sea.</title>
        <authorList>
            <person name="Li L."/>
            <person name="Zhang W."/>
            <person name="Zhang S."/>
            <person name="Song L."/>
            <person name="Sun Q."/>
            <person name="Zhang H."/>
            <person name="Xiang H."/>
            <person name="Dong X."/>
        </authorList>
    </citation>
    <scope>NUCLEOTIDE SEQUENCE</scope>
    <source>
        <strain evidence="2">ZWT</strain>
    </source>
</reference>
<dbReference type="NCBIfam" id="TIGR01764">
    <property type="entry name" value="excise"/>
    <property type="match status" value="1"/>
</dbReference>
<proteinExistence type="predicted"/>
<dbReference type="Pfam" id="PF12728">
    <property type="entry name" value="HTH_17"/>
    <property type="match status" value="1"/>
</dbReference>
<dbReference type="Proteomes" id="UP001056429">
    <property type="component" value="Unassembled WGS sequence"/>
</dbReference>
<sequence>MEGIEKLYTVEDIAKMTGFTTRTIRNYLKDGSLEGTKIGGQWRFTMKNIEKLFNKGNVAKDLQQHQREQVLDFIDGVNTDMNGQMQICTIADYYCDTKKAAKEMSDKLMTIINNNSDVTKGGANYSYDYVDKESKARFILFGNPSFIIETLKLFKK</sequence>
<dbReference type="InterPro" id="IPR010093">
    <property type="entry name" value="SinI_DNA-bd"/>
</dbReference>
<feature type="domain" description="Helix-turn-helix" evidence="1">
    <location>
        <begin position="7"/>
        <end position="55"/>
    </location>
</feature>
<dbReference type="AlphaFoldDB" id="A0A9J6NYU0"/>